<dbReference type="GO" id="GO:0005886">
    <property type="term" value="C:plasma membrane"/>
    <property type="evidence" value="ECO:0007669"/>
    <property type="project" value="TreeGrafter"/>
</dbReference>
<evidence type="ECO:0000256" key="2">
    <source>
        <dbReference type="PROSITE-ProRule" id="PRU00059"/>
    </source>
</evidence>
<evidence type="ECO:0000256" key="1">
    <source>
        <dbReference type="ARBA" id="ARBA00023157"/>
    </source>
</evidence>
<accession>A0A0R3WEI3</accession>
<dbReference type="PANTHER" id="PTHR47537">
    <property type="entry name" value="CUBILIN"/>
    <property type="match status" value="1"/>
</dbReference>
<keyword evidence="1" id="KW-1015">Disulfide bond</keyword>
<dbReference type="SMART" id="SM00042">
    <property type="entry name" value="CUB"/>
    <property type="match status" value="2"/>
</dbReference>
<evidence type="ECO:0000313" key="6">
    <source>
        <dbReference type="WBParaSite" id="TASK_0000923101-mRNA-1"/>
    </source>
</evidence>
<dbReference type="AlphaFoldDB" id="A0A0R3WEI3"/>
<sequence length="566" mass="63386">MIDSDTSGVFHSPGWPTSFTPDSRCLFRFVAPPGRKVLIEFANFHIEGLYPYCQKDFLDVYIDIAASHPGNEEEVRFLAYLQESQGQRTTTPFAALLFSSMLARSRLLGRFCGLQRDGGVRNIPQCFVSIHREVILDFFAAPSTKRFDRGEVLGFNGTFKIIPDDLYYPGKVASAQDIPSLPRAFLSSRSHNTANMPTANEPTCRFVIQPQSESGSGRGEFVSPAYPGIHPPGLQCIYAFHGQPNQRIKVEILDLSLSSQLHTCLREEGKLSDFRQIEYSSSDFVHYKDDGACSTDYIQFYDGTDVLYSPSIGNRLCGEQKGVQVFSTDSSLTMIFVTKSTTINEVTFSIYRGFRVSYQFWDKFVQIEPTFKEKHVRGTECDFAIRSEGKGSGKQPVDDMAEDLPNFYYSMTLPPSHTCTFFFLGRHERQRVETIRVAFSILDLPPINLDEKRCTYGYMAVYGARIETDEEFNLHPVYSFSEAGLAAEYEASIGSLATPTSSSVALPRPSQVWCGDNLAAIKTKGDVDSSAIVSLRSTLALKFNASGKTSMNVRFQVFYKFVSGKF</sequence>
<keyword evidence="5" id="KW-1185">Reference proteome</keyword>
<evidence type="ECO:0000259" key="3">
    <source>
        <dbReference type="PROSITE" id="PS01180"/>
    </source>
</evidence>
<dbReference type="Proteomes" id="UP000282613">
    <property type="component" value="Unassembled WGS sequence"/>
</dbReference>
<dbReference type="Pfam" id="PF00431">
    <property type="entry name" value="CUB"/>
    <property type="match status" value="2"/>
</dbReference>
<dbReference type="Gene3D" id="2.60.120.290">
    <property type="entry name" value="Spermadhesin, CUB domain"/>
    <property type="match status" value="2"/>
</dbReference>
<dbReference type="OrthoDB" id="6022136at2759"/>
<dbReference type="SUPFAM" id="SSF49854">
    <property type="entry name" value="Spermadhesin, CUB domain"/>
    <property type="match status" value="2"/>
</dbReference>
<gene>
    <name evidence="4" type="ORF">TASK_LOCUS9232</name>
</gene>
<dbReference type="EMBL" id="UYRS01019045">
    <property type="protein sequence ID" value="VDK42384.1"/>
    <property type="molecule type" value="Genomic_DNA"/>
</dbReference>
<dbReference type="STRING" id="60517.A0A0R3WEI3"/>
<name>A0A0R3WEI3_TAEAS</name>
<feature type="domain" description="CUB" evidence="3">
    <location>
        <begin position="204"/>
        <end position="361"/>
    </location>
</feature>
<evidence type="ECO:0000313" key="4">
    <source>
        <dbReference type="EMBL" id="VDK42384.1"/>
    </source>
</evidence>
<reference evidence="6" key="1">
    <citation type="submission" date="2017-02" db="UniProtKB">
        <authorList>
            <consortium name="WormBaseParasite"/>
        </authorList>
    </citation>
    <scope>IDENTIFICATION</scope>
</reference>
<proteinExistence type="predicted"/>
<comment type="caution">
    <text evidence="2">Lacks conserved residue(s) required for the propagation of feature annotation.</text>
</comment>
<dbReference type="CDD" id="cd00041">
    <property type="entry name" value="CUB"/>
    <property type="match status" value="2"/>
</dbReference>
<dbReference type="PANTHER" id="PTHR47537:SF2">
    <property type="entry name" value="CUBILIN"/>
    <property type="match status" value="1"/>
</dbReference>
<dbReference type="PROSITE" id="PS01180">
    <property type="entry name" value="CUB"/>
    <property type="match status" value="2"/>
</dbReference>
<dbReference type="InterPro" id="IPR053207">
    <property type="entry name" value="Non-NMDA_GluR_Accessory"/>
</dbReference>
<protein>
    <submittedName>
        <fullName evidence="6">CUB domain-containing protein</fullName>
    </submittedName>
</protein>
<dbReference type="WBParaSite" id="TASK_0000923101-mRNA-1">
    <property type="protein sequence ID" value="TASK_0000923101-mRNA-1"/>
    <property type="gene ID" value="TASK_0000923101"/>
</dbReference>
<organism evidence="6">
    <name type="scientific">Taenia asiatica</name>
    <name type="common">Asian tapeworm</name>
    <dbReference type="NCBI Taxonomy" id="60517"/>
    <lineage>
        <taxon>Eukaryota</taxon>
        <taxon>Metazoa</taxon>
        <taxon>Spiralia</taxon>
        <taxon>Lophotrochozoa</taxon>
        <taxon>Platyhelminthes</taxon>
        <taxon>Cestoda</taxon>
        <taxon>Eucestoda</taxon>
        <taxon>Cyclophyllidea</taxon>
        <taxon>Taeniidae</taxon>
        <taxon>Taenia</taxon>
    </lineage>
</organism>
<feature type="domain" description="CUB" evidence="3">
    <location>
        <begin position="1"/>
        <end position="162"/>
    </location>
</feature>
<dbReference type="InterPro" id="IPR035914">
    <property type="entry name" value="Sperma_CUB_dom_sf"/>
</dbReference>
<dbReference type="InterPro" id="IPR000859">
    <property type="entry name" value="CUB_dom"/>
</dbReference>
<evidence type="ECO:0000313" key="5">
    <source>
        <dbReference type="Proteomes" id="UP000282613"/>
    </source>
</evidence>
<reference evidence="4 5" key="2">
    <citation type="submission" date="2018-11" db="EMBL/GenBank/DDBJ databases">
        <authorList>
            <consortium name="Pathogen Informatics"/>
        </authorList>
    </citation>
    <scope>NUCLEOTIDE SEQUENCE [LARGE SCALE GENOMIC DNA]</scope>
</reference>